<organism evidence="3 4">
    <name type="scientific">Limulus polyphemus</name>
    <name type="common">Atlantic horseshoe crab</name>
    <dbReference type="NCBI Taxonomy" id="6850"/>
    <lineage>
        <taxon>Eukaryota</taxon>
        <taxon>Metazoa</taxon>
        <taxon>Ecdysozoa</taxon>
        <taxon>Arthropoda</taxon>
        <taxon>Chelicerata</taxon>
        <taxon>Merostomata</taxon>
        <taxon>Xiphosura</taxon>
        <taxon>Limulidae</taxon>
        <taxon>Limulus</taxon>
    </lineage>
</organism>
<reference evidence="4 5" key="1">
    <citation type="submission" date="2025-05" db="UniProtKB">
        <authorList>
            <consortium name="RefSeq"/>
        </authorList>
    </citation>
    <scope>IDENTIFICATION</scope>
    <source>
        <tissue evidence="4 5">Muscle</tissue>
    </source>
</reference>
<evidence type="ECO:0000256" key="2">
    <source>
        <dbReference type="SAM" id="Phobius"/>
    </source>
</evidence>
<evidence type="ECO:0000313" key="5">
    <source>
        <dbReference type="RefSeq" id="XP_022242087.1"/>
    </source>
</evidence>
<feature type="transmembrane region" description="Helical" evidence="2">
    <location>
        <begin position="106"/>
        <end position="124"/>
    </location>
</feature>
<dbReference type="Proteomes" id="UP000694941">
    <property type="component" value="Unplaced"/>
</dbReference>
<keyword evidence="3" id="KW-1185">Reference proteome</keyword>
<evidence type="ECO:0000256" key="1">
    <source>
        <dbReference type="SAM" id="MobiDB-lite"/>
    </source>
</evidence>
<proteinExistence type="predicted"/>
<feature type="compositionally biased region" description="Polar residues" evidence="1">
    <location>
        <begin position="182"/>
        <end position="203"/>
    </location>
</feature>
<evidence type="ECO:0000313" key="3">
    <source>
        <dbReference type="Proteomes" id="UP000694941"/>
    </source>
</evidence>
<keyword evidence="2" id="KW-0812">Transmembrane</keyword>
<feature type="transmembrane region" description="Helical" evidence="2">
    <location>
        <begin position="76"/>
        <end position="100"/>
    </location>
</feature>
<accession>A0ABM1SEM5</accession>
<dbReference type="GeneID" id="106459629"/>
<keyword evidence="2" id="KW-1133">Transmembrane helix</keyword>
<protein>
    <submittedName>
        <fullName evidence="4 5">Uncharacterized protein LOC106459629</fullName>
    </submittedName>
</protein>
<sequence length="217" mass="23611">MISAMPAVALRRERKKEKTISSHDSIASLSRGRGFAKRSRTQSISTISSLAENHLDVRYRKSRANVFKMDEQKLRLLIYLGTVLLVAGLVLVFLGVGAGVSTAQTIGLVFIGFGALLCFVKVFVSEQQATLIKRPKIASVSKDSLYTMTATSTNTTSPGDQSTDFASLPIQRSPMSPAEESGATTQSDHSRSLTPTRLNSIPETQVLLVDEEKSDKF</sequence>
<dbReference type="RefSeq" id="XP_022242087.1">
    <property type="nucleotide sequence ID" value="XM_022386379.1"/>
</dbReference>
<dbReference type="RefSeq" id="XP_022242080.1">
    <property type="nucleotide sequence ID" value="XM_022386372.1"/>
</dbReference>
<keyword evidence="2" id="KW-0472">Membrane</keyword>
<gene>
    <name evidence="4 5" type="primary">LOC106459629</name>
</gene>
<feature type="region of interest" description="Disordered" evidence="1">
    <location>
        <begin position="151"/>
        <end position="217"/>
    </location>
</feature>
<evidence type="ECO:0000313" key="4">
    <source>
        <dbReference type="RefSeq" id="XP_022242080.1"/>
    </source>
</evidence>
<name>A0ABM1SEM5_LIMPO</name>